<dbReference type="AlphaFoldDB" id="A0A6F8PN51"/>
<dbReference type="Pfam" id="PF01844">
    <property type="entry name" value="HNH"/>
    <property type="match status" value="1"/>
</dbReference>
<dbReference type="InterPro" id="IPR003615">
    <property type="entry name" value="HNH_nuc"/>
</dbReference>
<dbReference type="SMART" id="SM00507">
    <property type="entry name" value="HNHc"/>
    <property type="match status" value="1"/>
</dbReference>
<dbReference type="GO" id="GO:0004519">
    <property type="term" value="F:endonuclease activity"/>
    <property type="evidence" value="ECO:0007669"/>
    <property type="project" value="InterPro"/>
</dbReference>
<sequence length="277" mass="31292">MSSIGLSELKIGNILNNGELCEVFKCSPQGGMRRALKTNSLVLISNHVDAIYDDRWAEDVLHYTGMGQIGDQKLEGNQNKTLYESEKNGVDIHLFEVFEDKQYTYTGLMALADKPYQEIQPDIEGNPRLVYVFPIKRAFDSSYKPAKEQFEKPFIKKQKQARKLSDKELLAKAKQNPHQEPSSREVSSKQYIRSPWVVEHALRQANGVCQLCDSPAPFKTVDDKPFLEVHHIVWLANGGADSIDNAVALCPNCHRKMHALNIPSDVQKLKLKVKGIT</sequence>
<dbReference type="InterPro" id="IPR002711">
    <property type="entry name" value="HNH"/>
</dbReference>
<dbReference type="EMBL" id="AP021888">
    <property type="protein sequence ID" value="BBP43525.1"/>
    <property type="molecule type" value="Genomic_DNA"/>
</dbReference>
<dbReference type="RefSeq" id="WP_173291316.1">
    <property type="nucleotide sequence ID" value="NZ_AP021888.1"/>
</dbReference>
<evidence type="ECO:0000259" key="1">
    <source>
        <dbReference type="SMART" id="SM00507"/>
    </source>
</evidence>
<reference evidence="3" key="1">
    <citation type="submission" date="2019-11" db="EMBL/GenBank/DDBJ databases">
        <title>Isolation and characterization of two novel species in the genus Thiomicrorhabdus.</title>
        <authorList>
            <person name="Mochizuki J."/>
            <person name="Kojima H."/>
            <person name="Fukui M."/>
        </authorList>
    </citation>
    <scope>NUCLEOTIDE SEQUENCE [LARGE SCALE GENOMIC DNA]</scope>
    <source>
        <strain evidence="3">AkT22</strain>
    </source>
</reference>
<dbReference type="KEGG" id="tzo:THMIRHAT_12710"/>
<feature type="domain" description="HNH nuclease" evidence="1">
    <location>
        <begin position="196"/>
        <end position="255"/>
    </location>
</feature>
<accession>A0A6F8PN51</accession>
<evidence type="ECO:0000313" key="2">
    <source>
        <dbReference type="EMBL" id="BBP43525.1"/>
    </source>
</evidence>
<dbReference type="GO" id="GO:0003676">
    <property type="term" value="F:nucleic acid binding"/>
    <property type="evidence" value="ECO:0007669"/>
    <property type="project" value="InterPro"/>
</dbReference>
<dbReference type="Gene3D" id="1.10.30.50">
    <property type="match status" value="1"/>
</dbReference>
<dbReference type="Pfam" id="PF26348">
    <property type="entry name" value="SRA_ScoMcrA"/>
    <property type="match status" value="1"/>
</dbReference>
<keyword evidence="3" id="KW-1185">Reference proteome</keyword>
<gene>
    <name evidence="2" type="ORF">THMIRHAT_12710</name>
</gene>
<name>A0A6F8PN51_9GAMM</name>
<dbReference type="InterPro" id="IPR058712">
    <property type="entry name" value="SRA_ScoMcrA"/>
</dbReference>
<organism evidence="2 3">
    <name type="scientific">Thiosulfativibrio zosterae</name>
    <dbReference type="NCBI Taxonomy" id="2675053"/>
    <lineage>
        <taxon>Bacteria</taxon>
        <taxon>Pseudomonadati</taxon>
        <taxon>Pseudomonadota</taxon>
        <taxon>Gammaproteobacteria</taxon>
        <taxon>Thiotrichales</taxon>
        <taxon>Piscirickettsiaceae</taxon>
        <taxon>Thiosulfativibrio</taxon>
    </lineage>
</organism>
<dbReference type="GO" id="GO:0008270">
    <property type="term" value="F:zinc ion binding"/>
    <property type="evidence" value="ECO:0007669"/>
    <property type="project" value="InterPro"/>
</dbReference>
<proteinExistence type="predicted"/>
<evidence type="ECO:0000313" key="3">
    <source>
        <dbReference type="Proteomes" id="UP000501466"/>
    </source>
</evidence>
<dbReference type="CDD" id="cd00085">
    <property type="entry name" value="HNHc"/>
    <property type="match status" value="1"/>
</dbReference>
<dbReference type="Proteomes" id="UP000501466">
    <property type="component" value="Chromosome"/>
</dbReference>
<protein>
    <recommendedName>
        <fullName evidence="1">HNH nuclease domain-containing protein</fullName>
    </recommendedName>
</protein>